<keyword evidence="3 6" id="KW-0547">Nucleotide-binding</keyword>
<dbReference type="InterPro" id="IPR006073">
    <property type="entry name" value="GTP-bd"/>
</dbReference>
<dbReference type="GO" id="GO:0005886">
    <property type="term" value="C:plasma membrane"/>
    <property type="evidence" value="ECO:0007669"/>
    <property type="project" value="UniProtKB-SubCell"/>
</dbReference>
<keyword evidence="6" id="KW-1003">Cell membrane</keyword>
<dbReference type="Pfam" id="PF01926">
    <property type="entry name" value="MMR_HSR1"/>
    <property type="match status" value="1"/>
</dbReference>
<feature type="region of interest" description="G2" evidence="7">
    <location>
        <begin position="42"/>
        <end position="46"/>
    </location>
</feature>
<dbReference type="GO" id="GO:0005829">
    <property type="term" value="C:cytosol"/>
    <property type="evidence" value="ECO:0007669"/>
    <property type="project" value="TreeGrafter"/>
</dbReference>
<dbReference type="InterPro" id="IPR005225">
    <property type="entry name" value="Small_GTP-bd"/>
</dbReference>
<dbReference type="PANTHER" id="PTHR42698">
    <property type="entry name" value="GTPASE ERA"/>
    <property type="match status" value="1"/>
</dbReference>
<keyword evidence="4 6" id="KW-0694">RNA-binding</keyword>
<dbReference type="OrthoDB" id="9805918at2"/>
<dbReference type="InterPro" id="IPR027417">
    <property type="entry name" value="P-loop_NTPase"/>
</dbReference>
<dbReference type="SUPFAM" id="SSF54814">
    <property type="entry name" value="Prokaryotic type KH domain (KH-domain type II)"/>
    <property type="match status" value="1"/>
</dbReference>
<evidence type="ECO:0000259" key="10">
    <source>
        <dbReference type="PROSITE" id="PS51713"/>
    </source>
</evidence>
<comment type="subcellular location">
    <subcellularLocation>
        <location evidence="6">Cytoplasm</location>
    </subcellularLocation>
    <subcellularLocation>
        <location evidence="6">Cell membrane</location>
        <topology evidence="6">Peripheral membrane protein</topology>
    </subcellularLocation>
</comment>
<proteinExistence type="inferred from homology"/>
<dbReference type="Gene3D" id="3.40.50.300">
    <property type="entry name" value="P-loop containing nucleotide triphosphate hydrolases"/>
    <property type="match status" value="1"/>
</dbReference>
<accession>A0A1H6GS23</accession>
<keyword evidence="5 6" id="KW-0342">GTP-binding</keyword>
<dbReference type="InterPro" id="IPR004044">
    <property type="entry name" value="KH_dom_type_2"/>
</dbReference>
<feature type="binding site" evidence="6">
    <location>
        <begin position="125"/>
        <end position="128"/>
    </location>
    <ligand>
        <name>GTP</name>
        <dbReference type="ChEBI" id="CHEBI:37565"/>
    </ligand>
</feature>
<evidence type="ECO:0000313" key="11">
    <source>
        <dbReference type="EMBL" id="SEH25000.1"/>
    </source>
</evidence>
<evidence type="ECO:0000256" key="4">
    <source>
        <dbReference type="ARBA" id="ARBA00022884"/>
    </source>
</evidence>
<keyword evidence="12" id="KW-1185">Reference proteome</keyword>
<keyword evidence="6" id="KW-0699">rRNA-binding</keyword>
<comment type="subunit">
    <text evidence="6">Monomer.</text>
</comment>
<dbReference type="Pfam" id="PF07650">
    <property type="entry name" value="KH_2"/>
    <property type="match status" value="1"/>
</dbReference>
<gene>
    <name evidence="6" type="primary">era</name>
    <name evidence="11" type="ORF">SAMN04244559_00111</name>
</gene>
<dbReference type="Gene3D" id="3.30.300.20">
    <property type="match status" value="1"/>
</dbReference>
<dbReference type="HAMAP" id="MF_00367">
    <property type="entry name" value="GTPase_Era"/>
    <property type="match status" value="1"/>
</dbReference>
<dbReference type="AlphaFoldDB" id="A0A1H6GS23"/>
<dbReference type="RefSeq" id="WP_074764498.1">
    <property type="nucleotide sequence ID" value="NZ_FNWO01000001.1"/>
</dbReference>
<evidence type="ECO:0000259" key="9">
    <source>
        <dbReference type="PROSITE" id="PS50823"/>
    </source>
</evidence>
<dbReference type="CDD" id="cd04163">
    <property type="entry name" value="Era"/>
    <property type="match status" value="1"/>
</dbReference>
<dbReference type="InterPro" id="IPR005662">
    <property type="entry name" value="GTPase_Era-like"/>
</dbReference>
<dbReference type="GO" id="GO:0005525">
    <property type="term" value="F:GTP binding"/>
    <property type="evidence" value="ECO:0007669"/>
    <property type="project" value="UniProtKB-UniRule"/>
</dbReference>
<dbReference type="InterPro" id="IPR030388">
    <property type="entry name" value="G_ERA_dom"/>
</dbReference>
<dbReference type="NCBIfam" id="NF000908">
    <property type="entry name" value="PRK00089.1"/>
    <property type="match status" value="1"/>
</dbReference>
<dbReference type="PROSITE" id="PS51713">
    <property type="entry name" value="G_ERA"/>
    <property type="match status" value="1"/>
</dbReference>
<feature type="region of interest" description="G4" evidence="7">
    <location>
        <begin position="125"/>
        <end position="128"/>
    </location>
</feature>
<dbReference type="Proteomes" id="UP000182983">
    <property type="component" value="Unassembled WGS sequence"/>
</dbReference>
<dbReference type="GO" id="GO:0003924">
    <property type="term" value="F:GTPase activity"/>
    <property type="evidence" value="ECO:0007669"/>
    <property type="project" value="UniProtKB-UniRule"/>
</dbReference>
<name>A0A1H6GS23_MAGFU</name>
<feature type="binding site" evidence="6">
    <location>
        <begin position="16"/>
        <end position="23"/>
    </location>
    <ligand>
        <name>GTP</name>
        <dbReference type="ChEBI" id="CHEBI:37565"/>
    </ligand>
</feature>
<evidence type="ECO:0000256" key="1">
    <source>
        <dbReference type="ARBA" id="ARBA00007921"/>
    </source>
</evidence>
<dbReference type="PROSITE" id="PS50823">
    <property type="entry name" value="KH_TYPE_2"/>
    <property type="match status" value="1"/>
</dbReference>
<reference evidence="12" key="1">
    <citation type="submission" date="2016-10" db="EMBL/GenBank/DDBJ databases">
        <authorList>
            <person name="Varghese N."/>
            <person name="Submissions S."/>
        </authorList>
    </citation>
    <scope>NUCLEOTIDE SEQUENCE [LARGE SCALE GENOMIC DNA]</scope>
    <source>
        <strain evidence="12">DSM 13234</strain>
    </source>
</reference>
<evidence type="ECO:0000256" key="2">
    <source>
        <dbReference type="ARBA" id="ARBA00020484"/>
    </source>
</evidence>
<sequence length="301" mass="33275">MSENDGQRCGFVAVVGAPNAGKSTLVNALVGTKVSIVSPKVQTTRFRVLGICMTGDAQVILVDTPGIFQPRKRLERAMVAAAWNGAADAEHVCLVVDAQRGDDDDTRAIVARLKEAGRQVVLVLNKIDLIRRDSLLELTARLHAEGLFSDVFMLSALKGDGVDDLMAHLGRAMAPGPWMFPEDQVSDLPQRLLAAEITREKAFLTLYQELPYSLHVESESWQERDDGSARIDQVIYVERDSQKAIVLGKGGRQIKAIGEAARTELEALLERRVHLFIHVKVREDWSEKRDAYSDIGLDYDA</sequence>
<dbReference type="NCBIfam" id="TIGR00436">
    <property type="entry name" value="era"/>
    <property type="match status" value="1"/>
</dbReference>
<comment type="function">
    <text evidence="6">An essential GTPase that binds both GDP and GTP, with rapid nucleotide exchange. Plays a role in 16S rRNA processing and 30S ribosomal subunit biogenesis and possibly also in cell cycle regulation and energy metabolism.</text>
</comment>
<evidence type="ECO:0000256" key="6">
    <source>
        <dbReference type="HAMAP-Rule" id="MF_00367"/>
    </source>
</evidence>
<feature type="region of interest" description="G1" evidence="7">
    <location>
        <begin position="16"/>
        <end position="23"/>
    </location>
</feature>
<protein>
    <recommendedName>
        <fullName evidence="2 6">GTPase Era</fullName>
    </recommendedName>
</protein>
<dbReference type="NCBIfam" id="TIGR00231">
    <property type="entry name" value="small_GTP"/>
    <property type="match status" value="1"/>
</dbReference>
<feature type="region of interest" description="G3" evidence="7">
    <location>
        <begin position="63"/>
        <end position="66"/>
    </location>
</feature>
<evidence type="ECO:0000256" key="5">
    <source>
        <dbReference type="ARBA" id="ARBA00023134"/>
    </source>
</evidence>
<feature type="binding site" evidence="6">
    <location>
        <begin position="63"/>
        <end position="67"/>
    </location>
    <ligand>
        <name>GTP</name>
        <dbReference type="ChEBI" id="CHEBI:37565"/>
    </ligand>
</feature>
<feature type="region of interest" description="G5" evidence="7">
    <location>
        <begin position="154"/>
        <end position="156"/>
    </location>
</feature>
<evidence type="ECO:0000256" key="3">
    <source>
        <dbReference type="ARBA" id="ARBA00022741"/>
    </source>
</evidence>
<keyword evidence="6" id="KW-0690">Ribosome biogenesis</keyword>
<organism evidence="11 12">
    <name type="scientific">Magnetospirillum fulvum</name>
    <name type="common">Rhodospirillum fulvum</name>
    <dbReference type="NCBI Taxonomy" id="1082"/>
    <lineage>
        <taxon>Bacteria</taxon>
        <taxon>Pseudomonadati</taxon>
        <taxon>Pseudomonadota</taxon>
        <taxon>Alphaproteobacteria</taxon>
        <taxon>Rhodospirillales</taxon>
        <taxon>Rhodospirillaceae</taxon>
        <taxon>Magnetospirillum</taxon>
    </lineage>
</organism>
<dbReference type="GO" id="GO:0070181">
    <property type="term" value="F:small ribosomal subunit rRNA binding"/>
    <property type="evidence" value="ECO:0007669"/>
    <property type="project" value="UniProtKB-UniRule"/>
</dbReference>
<dbReference type="CDD" id="cd22534">
    <property type="entry name" value="KH-II_Era"/>
    <property type="match status" value="1"/>
</dbReference>
<evidence type="ECO:0000313" key="12">
    <source>
        <dbReference type="Proteomes" id="UP000182983"/>
    </source>
</evidence>
<comment type="similarity">
    <text evidence="1 6 7 8">Belongs to the TRAFAC class TrmE-Era-EngA-EngB-Septin-like GTPase superfamily. Era GTPase family.</text>
</comment>
<dbReference type="InterPro" id="IPR009019">
    <property type="entry name" value="KH_sf_prok-type"/>
</dbReference>
<keyword evidence="6" id="KW-0472">Membrane</keyword>
<dbReference type="GO" id="GO:0000028">
    <property type="term" value="P:ribosomal small subunit assembly"/>
    <property type="evidence" value="ECO:0007669"/>
    <property type="project" value="TreeGrafter"/>
</dbReference>
<dbReference type="EMBL" id="FNWO01000001">
    <property type="protein sequence ID" value="SEH25000.1"/>
    <property type="molecule type" value="Genomic_DNA"/>
</dbReference>
<feature type="domain" description="Era-type G" evidence="10">
    <location>
        <begin position="8"/>
        <end position="176"/>
    </location>
</feature>
<dbReference type="InterPro" id="IPR015946">
    <property type="entry name" value="KH_dom-like_a/b"/>
</dbReference>
<keyword evidence="6" id="KW-0963">Cytoplasm</keyword>
<dbReference type="PANTHER" id="PTHR42698:SF1">
    <property type="entry name" value="GTPASE ERA, MITOCHONDRIAL"/>
    <property type="match status" value="1"/>
</dbReference>
<dbReference type="GO" id="GO:0043024">
    <property type="term" value="F:ribosomal small subunit binding"/>
    <property type="evidence" value="ECO:0007669"/>
    <property type="project" value="TreeGrafter"/>
</dbReference>
<evidence type="ECO:0000256" key="7">
    <source>
        <dbReference type="PROSITE-ProRule" id="PRU01050"/>
    </source>
</evidence>
<feature type="domain" description="KH type-2" evidence="9">
    <location>
        <begin position="206"/>
        <end position="283"/>
    </location>
</feature>
<dbReference type="SUPFAM" id="SSF52540">
    <property type="entry name" value="P-loop containing nucleoside triphosphate hydrolases"/>
    <property type="match status" value="1"/>
</dbReference>
<evidence type="ECO:0000256" key="8">
    <source>
        <dbReference type="RuleBase" id="RU003761"/>
    </source>
</evidence>
<dbReference type="PRINTS" id="PR00326">
    <property type="entry name" value="GTP1OBG"/>
</dbReference>